<feature type="region of interest" description="Disordered" evidence="1">
    <location>
        <begin position="218"/>
        <end position="242"/>
    </location>
</feature>
<dbReference type="EMBL" id="JAHBAY010000013">
    <property type="protein sequence ID" value="MBT0772686.1"/>
    <property type="molecule type" value="Genomic_DNA"/>
</dbReference>
<keyword evidence="4" id="KW-1185">Reference proteome</keyword>
<name>A0ABS5TNL2_9ACTN</name>
<feature type="compositionally biased region" description="Polar residues" evidence="1">
    <location>
        <begin position="227"/>
        <end position="242"/>
    </location>
</feature>
<protein>
    <recommendedName>
        <fullName evidence="5">Lipoprotein</fullName>
    </recommendedName>
</protein>
<evidence type="ECO:0000313" key="3">
    <source>
        <dbReference type="EMBL" id="MBT0772686.1"/>
    </source>
</evidence>
<evidence type="ECO:0000256" key="2">
    <source>
        <dbReference type="SAM" id="SignalP"/>
    </source>
</evidence>
<comment type="caution">
    <text evidence="3">The sequence shown here is derived from an EMBL/GenBank/DDBJ whole genome shotgun (WGS) entry which is preliminary data.</text>
</comment>
<dbReference type="RefSeq" id="WP_214159226.1">
    <property type="nucleotide sequence ID" value="NZ_JAHBAY010000013.1"/>
</dbReference>
<keyword evidence="2" id="KW-0732">Signal</keyword>
<accession>A0ABS5TNL2</accession>
<reference evidence="3 4" key="1">
    <citation type="submission" date="2021-05" db="EMBL/GenBank/DDBJ databases">
        <title>Kineosporia and Streptomyces sp. nov. two new marine actinobacteria isolated from Coral.</title>
        <authorList>
            <person name="Buangrab K."/>
            <person name="Sutthacheep M."/>
            <person name="Yeemin T."/>
            <person name="Harunari E."/>
            <person name="Igarashi Y."/>
            <person name="Kanchanasin P."/>
            <person name="Tanasupawat S."/>
            <person name="Phongsopitanun W."/>
        </authorList>
    </citation>
    <scope>NUCLEOTIDE SEQUENCE [LARGE SCALE GENOMIC DNA]</scope>
    <source>
        <strain evidence="3 4">J2-2</strain>
    </source>
</reference>
<organism evidence="3 4">
    <name type="scientific">Kineosporia corallincola</name>
    <dbReference type="NCBI Taxonomy" id="2835133"/>
    <lineage>
        <taxon>Bacteria</taxon>
        <taxon>Bacillati</taxon>
        <taxon>Actinomycetota</taxon>
        <taxon>Actinomycetes</taxon>
        <taxon>Kineosporiales</taxon>
        <taxon>Kineosporiaceae</taxon>
        <taxon>Kineosporia</taxon>
    </lineage>
</organism>
<evidence type="ECO:0008006" key="5">
    <source>
        <dbReference type="Google" id="ProtNLM"/>
    </source>
</evidence>
<gene>
    <name evidence="3" type="ORF">KIH74_27325</name>
</gene>
<sequence>MALRTRLLTLLVAVLLAGCGGGGSDSGAAVLSDTPDLVPYEGMQAAQVFGLMRTSVRQAGSVHVRMESVNGGDRLRSDMRVSRDGVASGWFEPVQGQRAELLRIGDRAWYKGNAQFLDARGLTGVTPDGPWTPVTDDGYVASYLNYTKIPFYTGELLRTPQKNLRKVEGKVLGGQLSIGLRPRAGTGTLYVSADGSGELVGYQDDTFTYRFSDWDEPVTAEAPDGSGANTQAGIQAGTQVGN</sequence>
<dbReference type="PROSITE" id="PS51257">
    <property type="entry name" value="PROKAR_LIPOPROTEIN"/>
    <property type="match status" value="1"/>
</dbReference>
<proteinExistence type="predicted"/>
<feature type="chain" id="PRO_5047448318" description="Lipoprotein" evidence="2">
    <location>
        <begin position="29"/>
        <end position="242"/>
    </location>
</feature>
<evidence type="ECO:0000313" key="4">
    <source>
        <dbReference type="Proteomes" id="UP001197247"/>
    </source>
</evidence>
<feature type="signal peptide" evidence="2">
    <location>
        <begin position="1"/>
        <end position="28"/>
    </location>
</feature>
<evidence type="ECO:0000256" key="1">
    <source>
        <dbReference type="SAM" id="MobiDB-lite"/>
    </source>
</evidence>
<dbReference type="Proteomes" id="UP001197247">
    <property type="component" value="Unassembled WGS sequence"/>
</dbReference>